<dbReference type="Proteomes" id="UP001314170">
    <property type="component" value="Unassembled WGS sequence"/>
</dbReference>
<keyword evidence="2" id="KW-1185">Reference proteome</keyword>
<dbReference type="AlphaFoldDB" id="A0AAV1R6I5"/>
<comment type="caution">
    <text evidence="1">The sequence shown here is derived from an EMBL/GenBank/DDBJ whole genome shotgun (WGS) entry which is preliminary data.</text>
</comment>
<protein>
    <submittedName>
        <fullName evidence="1">Uncharacterized protein</fullName>
    </submittedName>
</protein>
<dbReference type="EMBL" id="CAWUPB010000903">
    <property type="protein sequence ID" value="CAK7328608.1"/>
    <property type="molecule type" value="Genomic_DNA"/>
</dbReference>
<proteinExistence type="predicted"/>
<evidence type="ECO:0000313" key="1">
    <source>
        <dbReference type="EMBL" id="CAK7328608.1"/>
    </source>
</evidence>
<reference evidence="1 2" key="1">
    <citation type="submission" date="2024-01" db="EMBL/GenBank/DDBJ databases">
        <authorList>
            <person name="Waweru B."/>
        </authorList>
    </citation>
    <scope>NUCLEOTIDE SEQUENCE [LARGE SCALE GENOMIC DNA]</scope>
</reference>
<organism evidence="1 2">
    <name type="scientific">Dovyalis caffra</name>
    <dbReference type="NCBI Taxonomy" id="77055"/>
    <lineage>
        <taxon>Eukaryota</taxon>
        <taxon>Viridiplantae</taxon>
        <taxon>Streptophyta</taxon>
        <taxon>Embryophyta</taxon>
        <taxon>Tracheophyta</taxon>
        <taxon>Spermatophyta</taxon>
        <taxon>Magnoliopsida</taxon>
        <taxon>eudicotyledons</taxon>
        <taxon>Gunneridae</taxon>
        <taxon>Pentapetalae</taxon>
        <taxon>rosids</taxon>
        <taxon>fabids</taxon>
        <taxon>Malpighiales</taxon>
        <taxon>Salicaceae</taxon>
        <taxon>Flacourtieae</taxon>
        <taxon>Dovyalis</taxon>
    </lineage>
</organism>
<evidence type="ECO:0000313" key="2">
    <source>
        <dbReference type="Proteomes" id="UP001314170"/>
    </source>
</evidence>
<accession>A0AAV1R6I5</accession>
<name>A0AAV1R6I5_9ROSI</name>
<gene>
    <name evidence="1" type="ORF">DCAF_LOCUS6334</name>
</gene>
<sequence>MLRSTPEESKPALIRKKAEPAYGARRKTAFSICCRLKARTPAVRLGCFFRRTWVRPDLCFETQSSLDKSILFRNPLCERAVLLRPVSPPQATGRFFLYAIQREKHTRSQRVGGSSSYLRRARERYKWAPHYWKKA</sequence>